<feature type="signal peptide" evidence="1">
    <location>
        <begin position="1"/>
        <end position="18"/>
    </location>
</feature>
<keyword evidence="1" id="KW-0732">Signal</keyword>
<protein>
    <submittedName>
        <fullName evidence="2">Uncharacterized protein</fullName>
    </submittedName>
</protein>
<geneLocation type="plasmid" evidence="2">
    <name>pDson03</name>
</geneLocation>
<organism evidence="2">
    <name type="scientific">Deinococcus sonorensis KR-87</name>
    <dbReference type="NCBI Taxonomy" id="694439"/>
    <lineage>
        <taxon>Bacteria</taxon>
        <taxon>Thermotogati</taxon>
        <taxon>Deinococcota</taxon>
        <taxon>Deinococci</taxon>
        <taxon>Deinococcales</taxon>
        <taxon>Deinococcaceae</taxon>
        <taxon>Deinococcus</taxon>
    </lineage>
</organism>
<keyword evidence="2" id="KW-0614">Plasmid</keyword>
<proteinExistence type="predicted"/>
<dbReference type="KEGG" id="dsc:ABOD76_03765"/>
<dbReference type="AlphaFoldDB" id="A0AAU7U6M0"/>
<dbReference type="EMBL" id="CP158298">
    <property type="protein sequence ID" value="XBV84182.1"/>
    <property type="molecule type" value="Genomic_DNA"/>
</dbReference>
<reference evidence="2" key="1">
    <citation type="submission" date="2024-06" db="EMBL/GenBank/DDBJ databases">
        <title>Draft Genome Sequence of Deinococcus sonorensis Type Strain KR-87, a Biofilm Producing Representative of the Genus Deinococcus.</title>
        <authorList>
            <person name="Boren L.S."/>
            <person name="Grosso R.A."/>
            <person name="Hugenberg-Cox A.N."/>
            <person name="Hill J.T.E."/>
            <person name="Albert C.M."/>
            <person name="Tuohy J.M."/>
        </authorList>
    </citation>
    <scope>NUCLEOTIDE SEQUENCE</scope>
    <source>
        <strain evidence="2">KR-87</strain>
        <plasmid evidence="2">pDson03</plasmid>
    </source>
</reference>
<sequence length="385" mass="39260">MPRIPGLLALTTLSLVLAACGQTTPDPHTTQSAHLTLTVSAPQGVNPNITVSGPVGFSKTITTTGSAWLDTQAFGTYSWASMTVKAGDFTYAGSNGSVVLAANDVRTATVSYLPIDSALNFTLHAPAGVTPHVTLRGPDNFTKTFTTAETVNLIGLKPGTYTWTAEQVTAGEVTYAATDGSIELPAGEAQQVSDTYAAIVGTLDLSVSVPDGVTPNVAVTGPDTFSTTVTTAGAVKVTGLKPGTYTIAPSSVIAKGFRYDAQGATAAVVSGHTATASVSYTGGVDIEAPTNVTFTPASSSADSSGFAHLTVTAQDNAGVKEFIVYANTGDVRMATLAATKSADGYSASYSPWIPHGFPQSFTVVASDGVNVSARSTEVFVTNPNP</sequence>
<gene>
    <name evidence="2" type="ORF">ABOD76_03765</name>
</gene>
<accession>A0AAU7U6M0</accession>
<evidence type="ECO:0000313" key="2">
    <source>
        <dbReference type="EMBL" id="XBV84182.1"/>
    </source>
</evidence>
<evidence type="ECO:0000256" key="1">
    <source>
        <dbReference type="SAM" id="SignalP"/>
    </source>
</evidence>
<feature type="chain" id="PRO_5043750540" evidence="1">
    <location>
        <begin position="19"/>
        <end position="385"/>
    </location>
</feature>
<dbReference type="PROSITE" id="PS51257">
    <property type="entry name" value="PROKAR_LIPOPROTEIN"/>
    <property type="match status" value="1"/>
</dbReference>
<dbReference type="RefSeq" id="WP_350242220.1">
    <property type="nucleotide sequence ID" value="NZ_CP158298.1"/>
</dbReference>
<name>A0AAU7U6M0_9DEIO</name>